<accession>A0A6J4T428</accession>
<proteinExistence type="predicted"/>
<evidence type="ECO:0000256" key="1">
    <source>
        <dbReference type="SAM" id="MobiDB-lite"/>
    </source>
</evidence>
<feature type="compositionally biased region" description="Basic residues" evidence="1">
    <location>
        <begin position="57"/>
        <end position="67"/>
    </location>
</feature>
<feature type="region of interest" description="Disordered" evidence="1">
    <location>
        <begin position="1"/>
        <end position="152"/>
    </location>
</feature>
<dbReference type="AlphaFoldDB" id="A0A6J4T428"/>
<feature type="compositionally biased region" description="Basic residues" evidence="1">
    <location>
        <begin position="143"/>
        <end position="152"/>
    </location>
</feature>
<gene>
    <name evidence="2" type="ORF">AVDCRST_MAG12-3323</name>
</gene>
<feature type="non-terminal residue" evidence="2">
    <location>
        <position position="1"/>
    </location>
</feature>
<organism evidence="2">
    <name type="scientific">uncultured Rubrobacteraceae bacterium</name>
    <dbReference type="NCBI Taxonomy" id="349277"/>
    <lineage>
        <taxon>Bacteria</taxon>
        <taxon>Bacillati</taxon>
        <taxon>Actinomycetota</taxon>
        <taxon>Rubrobacteria</taxon>
        <taxon>Rubrobacterales</taxon>
        <taxon>Rubrobacteraceae</taxon>
        <taxon>environmental samples</taxon>
    </lineage>
</organism>
<feature type="compositionally biased region" description="Basic residues" evidence="1">
    <location>
        <begin position="84"/>
        <end position="95"/>
    </location>
</feature>
<feature type="compositionally biased region" description="Basic residues" evidence="1">
    <location>
        <begin position="23"/>
        <end position="43"/>
    </location>
</feature>
<name>A0A6J4T428_9ACTN</name>
<reference evidence="2" key="1">
    <citation type="submission" date="2020-02" db="EMBL/GenBank/DDBJ databases">
        <authorList>
            <person name="Meier V. D."/>
        </authorList>
    </citation>
    <scope>NUCLEOTIDE SEQUENCE</scope>
    <source>
        <strain evidence="2">AVDCRST_MAG12</strain>
    </source>
</reference>
<evidence type="ECO:0000313" key="2">
    <source>
        <dbReference type="EMBL" id="CAA9512873.1"/>
    </source>
</evidence>
<protein>
    <submittedName>
        <fullName evidence="2">Uncharacterized protein</fullName>
    </submittedName>
</protein>
<dbReference type="EMBL" id="CADCVK010000459">
    <property type="protein sequence ID" value="CAA9512873.1"/>
    <property type="molecule type" value="Genomic_DNA"/>
</dbReference>
<feature type="non-terminal residue" evidence="2">
    <location>
        <position position="152"/>
    </location>
</feature>
<sequence>GQPHSPQKTGGRGWRQAPDPRRIRAGPHRPLRPPPRSHPRRSGRSRDEGLRGPAPRRAGRYRHRHHLRQDPRTRGAADSVPRLRASRRPRRRGASRRGLDARPCALRGPDAAERDPDAGLQGGHGARAPRRRGRRGRPEVARPRRYLRLGVL</sequence>